<dbReference type="GO" id="GO:0005802">
    <property type="term" value="C:trans-Golgi network"/>
    <property type="evidence" value="ECO:0007669"/>
    <property type="project" value="TreeGrafter"/>
</dbReference>
<dbReference type="GO" id="GO:0005829">
    <property type="term" value="C:cytosol"/>
    <property type="evidence" value="ECO:0007669"/>
    <property type="project" value="TreeGrafter"/>
</dbReference>
<feature type="transmembrane region" description="Helical" evidence="7">
    <location>
        <begin position="59"/>
        <end position="78"/>
    </location>
</feature>
<protein>
    <submittedName>
        <fullName evidence="8">GPP34-domain-containing protein</fullName>
    </submittedName>
</protein>
<sequence length="518" mass="55988">MSPQTRQTGPLSDSDVSVVVDWVVGMAVGYLLYGANIVISFTAIYLLTTTSTRMTRAQLGLLFLTIVMLLVSTLYMSLETAFILVQIPRMGINPPARDIDLLINHIKMAYMYAARLNLVACDGITVWRAWILYPSNLAAKIVMILCMIGSIAGTFVNAGFVGEEYLGDLTLGPWEELAQLLPLLITNLVSTSMIAYKAWAISLSGTITYPTLFGGCILIELALRRRTALVRDPARRRLPLSERLIEVIDDRQTGETILDEALKMMKSVQDPPSGETGYVSGGGEKMSVNNWIDLLSGETWNVLKIGFQLKQVRERLAKGLVDKGVLRTEKRNFLLFDMATHPVADYTTKSNLITRVTTLLTATTSTVPSAALDKEGTQCRVIRAVCLVCAAYTASVLDNAFGRMEEREGVFQRADEILGEFASWPFGSAGPSVGFGPGSSSMSTPGRRKAGAGSRIATGSSGDGSRESILGLLQEVRKEMMPTTGGGTGGGAQGEEEDVGFELVAGVLEVLSKLDSLL</sequence>
<keyword evidence="7" id="KW-0812">Transmembrane</keyword>
<dbReference type="GO" id="GO:0070273">
    <property type="term" value="F:phosphatidylinositol-4-phosphate binding"/>
    <property type="evidence" value="ECO:0007669"/>
    <property type="project" value="InterPro"/>
</dbReference>
<keyword evidence="9" id="KW-1185">Reference proteome</keyword>
<evidence type="ECO:0000256" key="4">
    <source>
        <dbReference type="ARBA" id="ARBA00023121"/>
    </source>
</evidence>
<evidence type="ECO:0000256" key="3">
    <source>
        <dbReference type="ARBA" id="ARBA00023034"/>
    </source>
</evidence>
<name>A0A4S8LV25_DENBC</name>
<dbReference type="EMBL" id="ML179248">
    <property type="protein sequence ID" value="THU93486.1"/>
    <property type="molecule type" value="Genomic_DNA"/>
</dbReference>
<dbReference type="GO" id="GO:0048194">
    <property type="term" value="P:Golgi vesicle budding"/>
    <property type="evidence" value="ECO:0007669"/>
    <property type="project" value="TreeGrafter"/>
</dbReference>
<dbReference type="AlphaFoldDB" id="A0A4S8LV25"/>
<evidence type="ECO:0000313" key="9">
    <source>
        <dbReference type="Proteomes" id="UP000297245"/>
    </source>
</evidence>
<keyword evidence="7" id="KW-1133">Transmembrane helix</keyword>
<dbReference type="OrthoDB" id="2189106at2759"/>
<gene>
    <name evidence="8" type="ORF">K435DRAFT_967278</name>
</gene>
<evidence type="ECO:0000256" key="6">
    <source>
        <dbReference type="SAM" id="MobiDB-lite"/>
    </source>
</evidence>
<reference evidence="8 9" key="1">
    <citation type="journal article" date="2019" name="Nat. Ecol. Evol.">
        <title>Megaphylogeny resolves global patterns of mushroom evolution.</title>
        <authorList>
            <person name="Varga T."/>
            <person name="Krizsan K."/>
            <person name="Foldi C."/>
            <person name="Dima B."/>
            <person name="Sanchez-Garcia M."/>
            <person name="Sanchez-Ramirez S."/>
            <person name="Szollosi G.J."/>
            <person name="Szarkandi J.G."/>
            <person name="Papp V."/>
            <person name="Albert L."/>
            <person name="Andreopoulos W."/>
            <person name="Angelini C."/>
            <person name="Antonin V."/>
            <person name="Barry K.W."/>
            <person name="Bougher N.L."/>
            <person name="Buchanan P."/>
            <person name="Buyck B."/>
            <person name="Bense V."/>
            <person name="Catcheside P."/>
            <person name="Chovatia M."/>
            <person name="Cooper J."/>
            <person name="Damon W."/>
            <person name="Desjardin D."/>
            <person name="Finy P."/>
            <person name="Geml J."/>
            <person name="Haridas S."/>
            <person name="Hughes K."/>
            <person name="Justo A."/>
            <person name="Karasinski D."/>
            <person name="Kautmanova I."/>
            <person name="Kiss B."/>
            <person name="Kocsube S."/>
            <person name="Kotiranta H."/>
            <person name="LaButti K.M."/>
            <person name="Lechner B.E."/>
            <person name="Liimatainen K."/>
            <person name="Lipzen A."/>
            <person name="Lukacs Z."/>
            <person name="Mihaltcheva S."/>
            <person name="Morgado L.N."/>
            <person name="Niskanen T."/>
            <person name="Noordeloos M.E."/>
            <person name="Ohm R.A."/>
            <person name="Ortiz-Santana B."/>
            <person name="Ovrebo C."/>
            <person name="Racz N."/>
            <person name="Riley R."/>
            <person name="Savchenko A."/>
            <person name="Shiryaev A."/>
            <person name="Soop K."/>
            <person name="Spirin V."/>
            <person name="Szebenyi C."/>
            <person name="Tomsovsky M."/>
            <person name="Tulloss R.E."/>
            <person name="Uehling J."/>
            <person name="Grigoriev I.V."/>
            <person name="Vagvolgyi C."/>
            <person name="Papp T."/>
            <person name="Martin F.M."/>
            <person name="Miettinen O."/>
            <person name="Hibbett D.S."/>
            <person name="Nagy L.G."/>
        </authorList>
    </citation>
    <scope>NUCLEOTIDE SEQUENCE [LARGE SCALE GENOMIC DNA]</scope>
    <source>
        <strain evidence="8 9">CBS 962.96</strain>
    </source>
</reference>
<dbReference type="GO" id="GO:0031985">
    <property type="term" value="C:Golgi cisterna"/>
    <property type="evidence" value="ECO:0007669"/>
    <property type="project" value="TreeGrafter"/>
</dbReference>
<feature type="transmembrane region" description="Helical" evidence="7">
    <location>
        <begin position="180"/>
        <end position="199"/>
    </location>
</feature>
<dbReference type="GO" id="GO:0043001">
    <property type="term" value="P:Golgi to plasma membrane protein transport"/>
    <property type="evidence" value="ECO:0007669"/>
    <property type="project" value="TreeGrafter"/>
</dbReference>
<dbReference type="InterPro" id="IPR008628">
    <property type="entry name" value="GPP34-like"/>
</dbReference>
<evidence type="ECO:0000256" key="1">
    <source>
        <dbReference type="ARBA" id="ARBA00004255"/>
    </source>
</evidence>
<dbReference type="GO" id="GO:0007030">
    <property type="term" value="P:Golgi organization"/>
    <property type="evidence" value="ECO:0007669"/>
    <property type="project" value="TreeGrafter"/>
</dbReference>
<dbReference type="PANTHER" id="PTHR12704:SF2">
    <property type="entry name" value="GOLGI PHOSPHOPROTEIN 3 HOMOLOG SAURON"/>
    <property type="match status" value="1"/>
</dbReference>
<organism evidence="8 9">
    <name type="scientific">Dendrothele bispora (strain CBS 962.96)</name>
    <dbReference type="NCBI Taxonomy" id="1314807"/>
    <lineage>
        <taxon>Eukaryota</taxon>
        <taxon>Fungi</taxon>
        <taxon>Dikarya</taxon>
        <taxon>Basidiomycota</taxon>
        <taxon>Agaricomycotina</taxon>
        <taxon>Agaricomycetes</taxon>
        <taxon>Agaricomycetidae</taxon>
        <taxon>Agaricales</taxon>
        <taxon>Agaricales incertae sedis</taxon>
        <taxon>Dendrothele</taxon>
    </lineage>
</organism>
<proteinExistence type="inferred from homology"/>
<comment type="similarity">
    <text evidence="2">Belongs to the GOLPH3/VPS74 family.</text>
</comment>
<keyword evidence="5 7" id="KW-0472">Membrane</keyword>
<dbReference type="GO" id="GO:0000139">
    <property type="term" value="C:Golgi membrane"/>
    <property type="evidence" value="ECO:0007669"/>
    <property type="project" value="UniProtKB-SubCell"/>
</dbReference>
<feature type="transmembrane region" description="Helical" evidence="7">
    <location>
        <begin position="137"/>
        <end position="160"/>
    </location>
</feature>
<evidence type="ECO:0000256" key="5">
    <source>
        <dbReference type="ARBA" id="ARBA00023136"/>
    </source>
</evidence>
<evidence type="ECO:0000256" key="2">
    <source>
        <dbReference type="ARBA" id="ARBA00007284"/>
    </source>
</evidence>
<accession>A0A4S8LV25</accession>
<keyword evidence="3" id="KW-0333">Golgi apparatus</keyword>
<feature type="transmembrane region" description="Helical" evidence="7">
    <location>
        <begin position="206"/>
        <end position="223"/>
    </location>
</feature>
<feature type="region of interest" description="Disordered" evidence="6">
    <location>
        <begin position="435"/>
        <end position="466"/>
    </location>
</feature>
<dbReference type="Proteomes" id="UP000297245">
    <property type="component" value="Unassembled WGS sequence"/>
</dbReference>
<feature type="transmembrane region" description="Helical" evidence="7">
    <location>
        <begin position="22"/>
        <end position="47"/>
    </location>
</feature>
<dbReference type="InterPro" id="IPR038261">
    <property type="entry name" value="GPP34-like_sf"/>
</dbReference>
<dbReference type="GO" id="GO:0006890">
    <property type="term" value="P:retrograde vesicle-mediated transport, Golgi to endoplasmic reticulum"/>
    <property type="evidence" value="ECO:0007669"/>
    <property type="project" value="TreeGrafter"/>
</dbReference>
<evidence type="ECO:0000256" key="7">
    <source>
        <dbReference type="SAM" id="Phobius"/>
    </source>
</evidence>
<dbReference type="Gene3D" id="1.10.3630.10">
    <property type="entry name" value="yeast vps74-n-term truncation variant domain like"/>
    <property type="match status" value="1"/>
</dbReference>
<evidence type="ECO:0000313" key="8">
    <source>
        <dbReference type="EMBL" id="THU93486.1"/>
    </source>
</evidence>
<feature type="transmembrane region" description="Helical" evidence="7">
    <location>
        <begin position="109"/>
        <end position="130"/>
    </location>
</feature>
<dbReference type="Pfam" id="PF05719">
    <property type="entry name" value="GPP34"/>
    <property type="match status" value="1"/>
</dbReference>
<comment type="subcellular location">
    <subcellularLocation>
        <location evidence="1">Golgi apparatus membrane</location>
        <topology evidence="1">Peripheral membrane protein</topology>
        <orientation evidence="1">Cytoplasmic side</orientation>
    </subcellularLocation>
</comment>
<dbReference type="PANTHER" id="PTHR12704">
    <property type="entry name" value="TRANS-GOLGI PROTEIN GMX33"/>
    <property type="match status" value="1"/>
</dbReference>
<keyword evidence="4" id="KW-0446">Lipid-binding</keyword>